<dbReference type="InterPro" id="IPR012337">
    <property type="entry name" value="RNaseH-like_sf"/>
</dbReference>
<dbReference type="CDD" id="cd16963">
    <property type="entry name" value="CCE1"/>
    <property type="match status" value="1"/>
</dbReference>
<name>A0A9X0BUC2_9EURO</name>
<feature type="compositionally biased region" description="Low complexity" evidence="1">
    <location>
        <begin position="157"/>
        <end position="172"/>
    </location>
</feature>
<dbReference type="GO" id="GO:0005739">
    <property type="term" value="C:mitochondrion"/>
    <property type="evidence" value="ECO:0007669"/>
    <property type="project" value="TreeGrafter"/>
</dbReference>
<dbReference type="EMBL" id="JAPWDQ010000005">
    <property type="protein sequence ID" value="KAJ5485024.1"/>
    <property type="molecule type" value="Genomic_DNA"/>
</dbReference>
<dbReference type="InterPro" id="IPR003034">
    <property type="entry name" value="SAP_dom"/>
</dbReference>
<dbReference type="InterPro" id="IPR015242">
    <property type="entry name" value="Ydc2_cat"/>
</dbReference>
<comment type="caution">
    <text evidence="3">The sequence shown here is derived from an EMBL/GenBank/DDBJ whole genome shotgun (WGS) entry which is preliminary data.</text>
</comment>
<dbReference type="PANTHER" id="PTHR28072">
    <property type="entry name" value="CRUCIFORM CUTTING ENDONUCLEASE 1, MITOCHONDRIAL-RELATED"/>
    <property type="match status" value="1"/>
</dbReference>
<reference evidence="3" key="1">
    <citation type="submission" date="2022-12" db="EMBL/GenBank/DDBJ databases">
        <authorList>
            <person name="Petersen C."/>
        </authorList>
    </citation>
    <scope>NUCLEOTIDE SEQUENCE</scope>
    <source>
        <strain evidence="3">IBT 30728</strain>
    </source>
</reference>
<organism evidence="3 4">
    <name type="scientific">Penicillium diatomitis</name>
    <dbReference type="NCBI Taxonomy" id="2819901"/>
    <lineage>
        <taxon>Eukaryota</taxon>
        <taxon>Fungi</taxon>
        <taxon>Dikarya</taxon>
        <taxon>Ascomycota</taxon>
        <taxon>Pezizomycotina</taxon>
        <taxon>Eurotiomycetes</taxon>
        <taxon>Eurotiomycetidae</taxon>
        <taxon>Eurotiales</taxon>
        <taxon>Aspergillaceae</taxon>
        <taxon>Penicillium</taxon>
    </lineage>
</organism>
<dbReference type="AlphaFoldDB" id="A0A9X0BUC2"/>
<dbReference type="RefSeq" id="XP_056789808.1">
    <property type="nucleotide sequence ID" value="XM_056934614.1"/>
</dbReference>
<dbReference type="PROSITE" id="PS50800">
    <property type="entry name" value="SAP"/>
    <property type="match status" value="1"/>
</dbReference>
<accession>A0A9X0BUC2</accession>
<dbReference type="GO" id="GO:0004520">
    <property type="term" value="F:DNA endonuclease activity"/>
    <property type="evidence" value="ECO:0007669"/>
    <property type="project" value="TreeGrafter"/>
</dbReference>
<evidence type="ECO:0000313" key="3">
    <source>
        <dbReference type="EMBL" id="KAJ5485024.1"/>
    </source>
</evidence>
<dbReference type="GeneID" id="81624863"/>
<dbReference type="Proteomes" id="UP001148312">
    <property type="component" value="Unassembled WGS sequence"/>
</dbReference>
<dbReference type="GO" id="GO:0000403">
    <property type="term" value="F:Y-form DNA binding"/>
    <property type="evidence" value="ECO:0007669"/>
    <property type="project" value="TreeGrafter"/>
</dbReference>
<feature type="region of interest" description="Disordered" evidence="1">
    <location>
        <begin position="126"/>
        <end position="173"/>
    </location>
</feature>
<reference evidence="3" key="2">
    <citation type="journal article" date="2023" name="IMA Fungus">
        <title>Comparative genomic study of the Penicillium genus elucidates a diverse pangenome and 15 lateral gene transfer events.</title>
        <authorList>
            <person name="Petersen C."/>
            <person name="Sorensen T."/>
            <person name="Nielsen M.R."/>
            <person name="Sondergaard T.E."/>
            <person name="Sorensen J.L."/>
            <person name="Fitzpatrick D.A."/>
            <person name="Frisvad J.C."/>
            <person name="Nielsen K.L."/>
        </authorList>
    </citation>
    <scope>NUCLEOTIDE SEQUENCE</scope>
    <source>
        <strain evidence="3">IBT 30728</strain>
    </source>
</reference>
<evidence type="ECO:0000313" key="4">
    <source>
        <dbReference type="Proteomes" id="UP001148312"/>
    </source>
</evidence>
<dbReference type="GO" id="GO:0000402">
    <property type="term" value="F:crossed form four-way junction DNA binding"/>
    <property type="evidence" value="ECO:0007669"/>
    <property type="project" value="TreeGrafter"/>
</dbReference>
<proteinExistence type="predicted"/>
<sequence length="427" mass="47632">MRPTVILHASRVPAPPTRFPWLTGLKVVQLQRVARATGIQSSGTKRELTQRIESTLSDHSHVLALENESSRPDWSLLSIDMGIQNLAFAHFHVPRVREQNDQMGRQGMRPVLTAWRRMKVSDIGGLDLEGKEKRRVPHGSGTSAPSEEMIQALSEGSANPSLSSSTSPPAASWKESFDPQVYAESAYTLVTTILSAYRPTHILIERQRFRSGGGSAVQEWTLRVGVFEGMLYAVLNALRRERGIELSDLQVQGIEPKRVVRYWEDHAVSEEREARSTEKDKEKEAARSIPGQGRVTAREVKKAKIDLVGRWIAESRQTMNFACVHGASTGQRMNLHAAGDSKLCLAAGRSSMLQTADAYLYKWCGGNTKENRKKKVSSSLEISRDIGKLDDLADCLLQGMTWLEWQRMRDRLVQDGDGIEALGMTKT</sequence>
<dbReference type="Pfam" id="PF18953">
    <property type="entry name" value="SAP_new25"/>
    <property type="match status" value="1"/>
</dbReference>
<dbReference type="Gene3D" id="3.30.420.10">
    <property type="entry name" value="Ribonuclease H-like superfamily/Ribonuclease H"/>
    <property type="match status" value="1"/>
</dbReference>
<dbReference type="SUPFAM" id="SSF53098">
    <property type="entry name" value="Ribonuclease H-like"/>
    <property type="match status" value="1"/>
</dbReference>
<feature type="domain" description="SAP" evidence="2">
    <location>
        <begin position="22"/>
        <end position="56"/>
    </location>
</feature>
<gene>
    <name evidence="3" type="ORF">N7539_005012</name>
</gene>
<dbReference type="GO" id="GO:0070336">
    <property type="term" value="F:flap-structured DNA binding"/>
    <property type="evidence" value="ECO:0007669"/>
    <property type="project" value="TreeGrafter"/>
</dbReference>
<dbReference type="Pfam" id="PF09159">
    <property type="entry name" value="Ydc2-catalyt"/>
    <property type="match status" value="1"/>
</dbReference>
<dbReference type="InterPro" id="IPR036397">
    <property type="entry name" value="RNaseH_sf"/>
</dbReference>
<feature type="compositionally biased region" description="Basic and acidic residues" evidence="1">
    <location>
        <begin position="270"/>
        <end position="286"/>
    </location>
</feature>
<dbReference type="InterPro" id="IPR039197">
    <property type="entry name" value="Mrs1/Cce1"/>
</dbReference>
<protein>
    <recommendedName>
        <fullName evidence="2">SAP domain-containing protein</fullName>
    </recommendedName>
</protein>
<feature type="region of interest" description="Disordered" evidence="1">
    <location>
        <begin position="270"/>
        <end position="293"/>
    </location>
</feature>
<evidence type="ECO:0000256" key="1">
    <source>
        <dbReference type="SAM" id="MobiDB-lite"/>
    </source>
</evidence>
<dbReference type="PANTHER" id="PTHR28072:SF1">
    <property type="entry name" value="CRUCIFORM CUTTING ENDONUCLEASE 1, MITOCHONDRIAL-RELATED"/>
    <property type="match status" value="1"/>
</dbReference>
<evidence type="ECO:0000259" key="2">
    <source>
        <dbReference type="PROSITE" id="PS50800"/>
    </source>
</evidence>
<keyword evidence="4" id="KW-1185">Reference proteome</keyword>